<feature type="signal peptide" evidence="1">
    <location>
        <begin position="1"/>
        <end position="23"/>
    </location>
</feature>
<evidence type="ECO:0000313" key="3">
    <source>
        <dbReference type="Proteomes" id="UP000006867"/>
    </source>
</evidence>
<keyword evidence="3" id="KW-1185">Reference proteome</keyword>
<accession>A0ABM5LYJ7</accession>
<gene>
    <name evidence="2" type="ordered locus">BATR1942_10405</name>
</gene>
<evidence type="ECO:0000313" key="2">
    <source>
        <dbReference type="EMBL" id="ADP33012.1"/>
    </source>
</evidence>
<sequence length="100" mass="10989">MRQTVLLLFGVLMLAGCGAAASANQADSSPKFTQEGKYIGAADRHTIAVNIDGEEKMIEVPKNKRAECESLPDYTKVQVKYTKDDNGTLKLEDIKENENL</sequence>
<organism evidence="2 3">
    <name type="scientific">Bacillus atrophaeus (strain 1942)</name>
    <dbReference type="NCBI Taxonomy" id="720555"/>
    <lineage>
        <taxon>Bacteria</taxon>
        <taxon>Bacillati</taxon>
        <taxon>Bacillota</taxon>
        <taxon>Bacilli</taxon>
        <taxon>Bacillales</taxon>
        <taxon>Bacillaceae</taxon>
        <taxon>Bacillus</taxon>
    </lineage>
</organism>
<dbReference type="EMBL" id="CP002207">
    <property type="protein sequence ID" value="ADP33012.1"/>
    <property type="molecule type" value="Genomic_DNA"/>
</dbReference>
<feature type="chain" id="PRO_5046609102" evidence="1">
    <location>
        <begin position="24"/>
        <end position="100"/>
    </location>
</feature>
<dbReference type="GeneID" id="92917654"/>
<name>A0ABM5LYJ7_BACA1</name>
<reference evidence="2 3" key="1">
    <citation type="journal article" date="2011" name="Front. Microbiol.">
        <title>Genomic signatures of strain selection and enhancement in Bacillus atrophaeus var. globigii, a historical biowarfare simulant.</title>
        <authorList>
            <person name="Gibbons H.S."/>
            <person name="Broomall S.M."/>
            <person name="McNew L.A."/>
            <person name="Daligault H."/>
            <person name="Chapman C."/>
            <person name="Bruce D."/>
            <person name="Karavis M."/>
            <person name="Krepps M."/>
            <person name="McGregor P.A."/>
            <person name="Hong C."/>
            <person name="Park K.H."/>
            <person name="Akmal A."/>
            <person name="Feldman A."/>
            <person name="Lin J.S."/>
            <person name="Chang W.E."/>
            <person name="Higgs B.W."/>
            <person name="Demirev P."/>
            <person name="Lindquist J."/>
            <person name="Liem A."/>
            <person name="Fochler E."/>
            <person name="Read T.D."/>
            <person name="Tapia R."/>
            <person name="Johnson S."/>
            <person name="Bishop-Lilly K.A."/>
            <person name="Detter C."/>
            <person name="Han C."/>
            <person name="Sozhamannan S."/>
            <person name="Rosenzweig C.N."/>
            <person name="Skowronski E.W."/>
        </authorList>
    </citation>
    <scope>NUCLEOTIDE SEQUENCE [LARGE SCALE GENOMIC DNA]</scope>
    <source>
        <strain evidence="2 3">1942</strain>
    </source>
</reference>
<evidence type="ECO:0000256" key="1">
    <source>
        <dbReference type="SAM" id="SignalP"/>
    </source>
</evidence>
<keyword evidence="2" id="KW-0449">Lipoprotein</keyword>
<dbReference type="PROSITE" id="PS51257">
    <property type="entry name" value="PROKAR_LIPOPROTEIN"/>
    <property type="match status" value="1"/>
</dbReference>
<dbReference type="Proteomes" id="UP000006867">
    <property type="component" value="Chromosome"/>
</dbReference>
<proteinExistence type="predicted"/>
<dbReference type="RefSeq" id="WP_003325487.1">
    <property type="nucleotide sequence ID" value="NC_014639.1"/>
</dbReference>
<protein>
    <submittedName>
        <fullName evidence="2">Lipoprotein</fullName>
    </submittedName>
</protein>
<keyword evidence="1" id="KW-0732">Signal</keyword>